<keyword evidence="2" id="KW-0732">Signal</keyword>
<feature type="chain" id="PRO_5012684969" description="Type II secretion system protein GspG C-terminal domain-containing protein" evidence="2">
    <location>
        <begin position="23"/>
        <end position="224"/>
    </location>
</feature>
<gene>
    <name evidence="3" type="ORF">SAMN02745166_03434</name>
</gene>
<organism evidence="3 4">
    <name type="scientific">Prosthecobacter debontii</name>
    <dbReference type="NCBI Taxonomy" id="48467"/>
    <lineage>
        <taxon>Bacteria</taxon>
        <taxon>Pseudomonadati</taxon>
        <taxon>Verrucomicrobiota</taxon>
        <taxon>Verrucomicrobiia</taxon>
        <taxon>Verrucomicrobiales</taxon>
        <taxon>Verrucomicrobiaceae</taxon>
        <taxon>Prosthecobacter</taxon>
    </lineage>
</organism>
<dbReference type="Gene3D" id="3.30.700.10">
    <property type="entry name" value="Glycoprotein, Type 4 Pilin"/>
    <property type="match status" value="1"/>
</dbReference>
<dbReference type="EMBL" id="FUYE01000012">
    <property type="protein sequence ID" value="SKB01685.1"/>
    <property type="molecule type" value="Genomic_DNA"/>
</dbReference>
<evidence type="ECO:0000256" key="2">
    <source>
        <dbReference type="SAM" id="SignalP"/>
    </source>
</evidence>
<evidence type="ECO:0008006" key="5">
    <source>
        <dbReference type="Google" id="ProtNLM"/>
    </source>
</evidence>
<evidence type="ECO:0000256" key="1">
    <source>
        <dbReference type="SAM" id="MobiDB-lite"/>
    </source>
</evidence>
<reference evidence="4" key="1">
    <citation type="submission" date="2017-02" db="EMBL/GenBank/DDBJ databases">
        <authorList>
            <person name="Varghese N."/>
            <person name="Submissions S."/>
        </authorList>
    </citation>
    <scope>NUCLEOTIDE SEQUENCE [LARGE SCALE GENOMIC DNA]</scope>
    <source>
        <strain evidence="4">ATCC 700200</strain>
    </source>
</reference>
<dbReference type="OrthoDB" id="191830at2"/>
<keyword evidence="4" id="KW-1185">Reference proteome</keyword>
<dbReference type="Proteomes" id="UP000190774">
    <property type="component" value="Unassembled WGS sequence"/>
</dbReference>
<feature type="signal peptide" evidence="2">
    <location>
        <begin position="1"/>
        <end position="22"/>
    </location>
</feature>
<proteinExistence type="predicted"/>
<sequence length="224" mass="24463">MNTPIKLGFAFLLATTLGTAWWMAGHTEPYTSGTPREDNALPRDRGPVESTFCGPLRAPLPPPPMDSPYGIHLYATTPKGVVHPLPVMEITQALPAPPDSSKTATVITSAASEIPKNETVYDDVQTVSTLLDEFRRAFGAMPTGELNDEIVRRLQGENPLGIAVLPKSHPSISPQGELLDRYGTPYRFHPESAWEMTVRSAGPDKKMWTGDDQISQQDPTTTQL</sequence>
<dbReference type="AlphaFoldDB" id="A0A1T4YK92"/>
<feature type="compositionally biased region" description="Polar residues" evidence="1">
    <location>
        <begin position="212"/>
        <end position="224"/>
    </location>
</feature>
<dbReference type="RefSeq" id="WP_078814629.1">
    <property type="nucleotide sequence ID" value="NZ_FUYE01000012.1"/>
</dbReference>
<evidence type="ECO:0000313" key="3">
    <source>
        <dbReference type="EMBL" id="SKB01685.1"/>
    </source>
</evidence>
<name>A0A1T4YK92_9BACT</name>
<evidence type="ECO:0000313" key="4">
    <source>
        <dbReference type="Proteomes" id="UP000190774"/>
    </source>
</evidence>
<protein>
    <recommendedName>
        <fullName evidence="5">Type II secretion system protein GspG C-terminal domain-containing protein</fullName>
    </recommendedName>
</protein>
<accession>A0A1T4YK92</accession>
<feature type="region of interest" description="Disordered" evidence="1">
    <location>
        <begin position="200"/>
        <end position="224"/>
    </location>
</feature>